<accession>A0A256FH19</accession>
<evidence type="ECO:0000313" key="1">
    <source>
        <dbReference type="EMBL" id="OYR14157.1"/>
    </source>
</evidence>
<dbReference type="Proteomes" id="UP000216345">
    <property type="component" value="Unassembled WGS sequence"/>
</dbReference>
<gene>
    <name evidence="1" type="ORF">CEV32_0153</name>
</gene>
<evidence type="ECO:0000313" key="2">
    <source>
        <dbReference type="Proteomes" id="UP000216345"/>
    </source>
</evidence>
<name>A0A256FH19_9HYPH</name>
<dbReference type="AlphaFoldDB" id="A0A256FH19"/>
<proteinExistence type="predicted"/>
<dbReference type="EMBL" id="NNRK01000026">
    <property type="protein sequence ID" value="OYR14157.1"/>
    <property type="molecule type" value="Genomic_DNA"/>
</dbReference>
<protein>
    <submittedName>
        <fullName evidence="1">Uncharacterized protein</fullName>
    </submittedName>
</protein>
<reference evidence="1 2" key="1">
    <citation type="submission" date="2017-07" db="EMBL/GenBank/DDBJ databases">
        <title>Phylogenetic study on the rhizospheric bacterium Ochrobactrum sp. A44.</title>
        <authorList>
            <person name="Krzyzanowska D.M."/>
            <person name="Ossowicki A."/>
            <person name="Rajewska M."/>
            <person name="Maciag T."/>
            <person name="Kaczynski Z."/>
            <person name="Czerwicka M."/>
            <person name="Jafra S."/>
        </authorList>
    </citation>
    <scope>NUCLEOTIDE SEQUENCE [LARGE SCALE GENOMIC DNA]</scope>
    <source>
        <strain evidence="1 2">PR17</strain>
    </source>
</reference>
<keyword evidence="2" id="KW-1185">Reference proteome</keyword>
<organism evidence="1 2">
    <name type="scientific">Brucella rhizosphaerae</name>
    <dbReference type="NCBI Taxonomy" id="571254"/>
    <lineage>
        <taxon>Bacteria</taxon>
        <taxon>Pseudomonadati</taxon>
        <taxon>Pseudomonadota</taxon>
        <taxon>Alphaproteobacteria</taxon>
        <taxon>Hyphomicrobiales</taxon>
        <taxon>Brucellaceae</taxon>
        <taxon>Brucella/Ochrobactrum group</taxon>
        <taxon>Brucella</taxon>
    </lineage>
</organism>
<comment type="caution">
    <text evidence="1">The sequence shown here is derived from an EMBL/GenBank/DDBJ whole genome shotgun (WGS) entry which is preliminary data.</text>
</comment>
<sequence>MFAVDEDFRFHALCLWISESYARIRNQFFSSLNQSVSCNNT</sequence>